<evidence type="ECO:0000313" key="2">
    <source>
        <dbReference type="Proteomes" id="UP001239111"/>
    </source>
</evidence>
<comment type="caution">
    <text evidence="1">The sequence shown here is derived from an EMBL/GenBank/DDBJ whole genome shotgun (WGS) entry which is preliminary data.</text>
</comment>
<dbReference type="Proteomes" id="UP001239111">
    <property type="component" value="Chromosome 2"/>
</dbReference>
<organism evidence="1 2">
    <name type="scientific">Eretmocerus hayati</name>
    <dbReference type="NCBI Taxonomy" id="131215"/>
    <lineage>
        <taxon>Eukaryota</taxon>
        <taxon>Metazoa</taxon>
        <taxon>Ecdysozoa</taxon>
        <taxon>Arthropoda</taxon>
        <taxon>Hexapoda</taxon>
        <taxon>Insecta</taxon>
        <taxon>Pterygota</taxon>
        <taxon>Neoptera</taxon>
        <taxon>Endopterygota</taxon>
        <taxon>Hymenoptera</taxon>
        <taxon>Apocrita</taxon>
        <taxon>Proctotrupomorpha</taxon>
        <taxon>Chalcidoidea</taxon>
        <taxon>Aphelinidae</taxon>
        <taxon>Aphelininae</taxon>
        <taxon>Eretmocerus</taxon>
    </lineage>
</organism>
<sequence>MNASEHGFNPAFNMASIKQAINEAVERVSTVRMPAPTRLRDLIRQIRAARTAAEERTVVNKECAYIRSTFREEDSVWRCRNIAKLLYIHMLGYPAHFGQLECLKLIASPRFTDKRIGYLGAMLLLDERQDVHLLITNCLKNDLNSSTQFVIGLALCTLGAIASPEMARDLAAEVERLMKSPNAYIRKKAALCAFRIIRRVPELMEMFLPATRSLLTEKNHGVLITGVTLITEMCENSIDTLNHFKKIVPNLVRILKNLILAGYSPEHDVSGVSDPFLQVKILRLLRILGRNDVDASEAMNDILAQVATNTETSKNVGNTILYETVLSIMDIKSESGLRVLAVNILGRFLLNNDKNIRYVALNTLLKTVYVDTSAVQRHRSTILECLKDPDVSIRRRAMELSFALVNSNNIRNMMKELLIFLERADPEFKAQCSSNIVMSAERFSPNKRWHLETLFKVLVAAGNYVRDDVVACTIQLISETQTQQVYAVSALWRALEKDTFDKQPLTQVATWCIGEYGDLLLYGPHPEDSDAPVNLTEEEIIDVYQRLLWSPQNTVVTKQYTLLSLTKLSTRFQRQTEKIRQIIDTFGSNLNIELQQRGIEFSQLFRKYDHLRPALLERMPPMETARPQANGIIGMVNGEPEAEEDKSLAIETVNTAPPTSDSSALLDLLGTSDLSSPMSAAPISNTPVANTPVSNNNDLLDLLGGLDLSTPMPTMTMPQQQSPQQIFSPVSTNNYLVDGLLNSSMPIQNALPDSQMMTVFEKQGLKITFNLERSLESPELLVINMLACNSGASPINDFLFQAAVPKTFQLHMLSPSGTALPPSGQVTQVLKVTNINKAALRMRLRISYTGISGPVLEQTEVNNFPTLTVQ</sequence>
<accession>A0ACC2PA99</accession>
<gene>
    <name evidence="1" type="ORF">QAD02_015815</name>
</gene>
<proteinExistence type="predicted"/>
<reference evidence="1" key="1">
    <citation type="submission" date="2023-04" db="EMBL/GenBank/DDBJ databases">
        <title>A chromosome-level genome assembly of the parasitoid wasp Eretmocerus hayati.</title>
        <authorList>
            <person name="Zhong Y."/>
            <person name="Liu S."/>
            <person name="Liu Y."/>
        </authorList>
    </citation>
    <scope>NUCLEOTIDE SEQUENCE</scope>
    <source>
        <strain evidence="1">ZJU_SS_LIU_2023</strain>
    </source>
</reference>
<name>A0ACC2PA99_9HYME</name>
<keyword evidence="2" id="KW-1185">Reference proteome</keyword>
<evidence type="ECO:0000313" key="1">
    <source>
        <dbReference type="EMBL" id="KAJ8680028.1"/>
    </source>
</evidence>
<protein>
    <submittedName>
        <fullName evidence="1">Uncharacterized protein</fullName>
    </submittedName>
</protein>
<dbReference type="EMBL" id="CM056742">
    <property type="protein sequence ID" value="KAJ8680028.1"/>
    <property type="molecule type" value="Genomic_DNA"/>
</dbReference>